<keyword evidence="3" id="KW-1185">Reference proteome</keyword>
<dbReference type="InterPro" id="IPR000182">
    <property type="entry name" value="GNAT_dom"/>
</dbReference>
<dbReference type="PANTHER" id="PTHR43233:SF1">
    <property type="entry name" value="FAMILY N-ACETYLTRANSFERASE, PUTATIVE (AFU_ORTHOLOGUE AFUA_6G03350)-RELATED"/>
    <property type="match status" value="1"/>
</dbReference>
<dbReference type="InterPro" id="IPR016181">
    <property type="entry name" value="Acyl_CoA_acyltransferase"/>
</dbReference>
<dbReference type="Gene3D" id="3.40.630.30">
    <property type="match status" value="1"/>
</dbReference>
<feature type="domain" description="N-acetyltransferase" evidence="1">
    <location>
        <begin position="2"/>
        <end position="131"/>
    </location>
</feature>
<evidence type="ECO:0000313" key="3">
    <source>
        <dbReference type="Proteomes" id="UP000741863"/>
    </source>
</evidence>
<dbReference type="Pfam" id="PF13673">
    <property type="entry name" value="Acetyltransf_10"/>
    <property type="match status" value="1"/>
</dbReference>
<dbReference type="Proteomes" id="UP000741863">
    <property type="component" value="Unassembled WGS sequence"/>
</dbReference>
<dbReference type="InterPro" id="IPR053144">
    <property type="entry name" value="Acetyltransferase_Butenolide"/>
</dbReference>
<reference evidence="2 3" key="1">
    <citation type="submission" date="2021-01" db="EMBL/GenBank/DDBJ databases">
        <title>Genomic Encyclopedia of Type Strains, Phase IV (KMG-IV): sequencing the most valuable type-strain genomes for metagenomic binning, comparative biology and taxonomic classification.</title>
        <authorList>
            <person name="Goeker M."/>
        </authorList>
    </citation>
    <scope>NUCLEOTIDE SEQUENCE [LARGE SCALE GENOMIC DNA]</scope>
    <source>
        <strain evidence="2 3">DSM 25540</strain>
    </source>
</reference>
<dbReference type="SUPFAM" id="SSF55729">
    <property type="entry name" value="Acyl-CoA N-acyltransferases (Nat)"/>
    <property type="match status" value="1"/>
</dbReference>
<gene>
    <name evidence="2" type="ORF">JOD17_002304</name>
</gene>
<dbReference type="CDD" id="cd04301">
    <property type="entry name" value="NAT_SF"/>
    <property type="match status" value="1"/>
</dbReference>
<organism evidence="2 3">
    <name type="scientific">Geomicrobium sediminis</name>
    <dbReference type="NCBI Taxonomy" id="1347788"/>
    <lineage>
        <taxon>Bacteria</taxon>
        <taxon>Bacillati</taxon>
        <taxon>Bacillota</taxon>
        <taxon>Bacilli</taxon>
        <taxon>Bacillales</taxon>
        <taxon>Geomicrobium</taxon>
    </lineage>
</organism>
<name>A0ABS2PCQ5_9BACL</name>
<sequence>MIEIKVNEQILPEQLATVFTASGIKRPVDDIERMEQMLQHANLLITAWDGEKLVGVARSLTDYSYCCYLSDLAVDQHVQAKGIGRALIEETKKQIGNNVTLILRASNVAMDYYPKVGFELVDNCYIIQKKA</sequence>
<dbReference type="PANTHER" id="PTHR43233">
    <property type="entry name" value="FAMILY N-ACETYLTRANSFERASE, PUTATIVE (AFU_ORTHOLOGUE AFUA_6G03350)-RELATED"/>
    <property type="match status" value="1"/>
</dbReference>
<dbReference type="EMBL" id="JAFBEC010000006">
    <property type="protein sequence ID" value="MBM7633210.1"/>
    <property type="molecule type" value="Genomic_DNA"/>
</dbReference>
<proteinExistence type="predicted"/>
<protein>
    <submittedName>
        <fullName evidence="2">Ribosomal protein S18 acetylase RimI-like enzyme</fullName>
    </submittedName>
</protein>
<evidence type="ECO:0000259" key="1">
    <source>
        <dbReference type="PROSITE" id="PS51186"/>
    </source>
</evidence>
<dbReference type="PROSITE" id="PS51186">
    <property type="entry name" value="GNAT"/>
    <property type="match status" value="1"/>
</dbReference>
<evidence type="ECO:0000313" key="2">
    <source>
        <dbReference type="EMBL" id="MBM7633210.1"/>
    </source>
</evidence>
<dbReference type="RefSeq" id="WP_204697794.1">
    <property type="nucleotide sequence ID" value="NZ_JAFBEC010000006.1"/>
</dbReference>
<comment type="caution">
    <text evidence="2">The sequence shown here is derived from an EMBL/GenBank/DDBJ whole genome shotgun (WGS) entry which is preliminary data.</text>
</comment>
<accession>A0ABS2PCQ5</accession>